<comment type="caution">
    <text evidence="1">The sequence shown here is derived from an EMBL/GenBank/DDBJ whole genome shotgun (WGS) entry which is preliminary data.</text>
</comment>
<protein>
    <submittedName>
        <fullName evidence="1">Uncharacterized protein</fullName>
    </submittedName>
</protein>
<name>A0A812MK31_9DINO</name>
<organism evidence="1 2">
    <name type="scientific">Symbiodinium necroappetens</name>
    <dbReference type="NCBI Taxonomy" id="1628268"/>
    <lineage>
        <taxon>Eukaryota</taxon>
        <taxon>Sar</taxon>
        <taxon>Alveolata</taxon>
        <taxon>Dinophyceae</taxon>
        <taxon>Suessiales</taxon>
        <taxon>Symbiodiniaceae</taxon>
        <taxon>Symbiodinium</taxon>
    </lineage>
</organism>
<evidence type="ECO:0000313" key="2">
    <source>
        <dbReference type="Proteomes" id="UP000601435"/>
    </source>
</evidence>
<reference evidence="1" key="1">
    <citation type="submission" date="2021-02" db="EMBL/GenBank/DDBJ databases">
        <authorList>
            <person name="Dougan E. K."/>
            <person name="Rhodes N."/>
            <person name="Thang M."/>
            <person name="Chan C."/>
        </authorList>
    </citation>
    <scope>NUCLEOTIDE SEQUENCE</scope>
</reference>
<gene>
    <name evidence="1" type="ORF">SNEC2469_LOCUS6373</name>
</gene>
<dbReference type="Proteomes" id="UP000601435">
    <property type="component" value="Unassembled WGS sequence"/>
</dbReference>
<dbReference type="AlphaFoldDB" id="A0A812MK31"/>
<proteinExistence type="predicted"/>
<feature type="non-terminal residue" evidence="1">
    <location>
        <position position="1"/>
    </location>
</feature>
<accession>A0A812MK31</accession>
<evidence type="ECO:0000313" key="1">
    <source>
        <dbReference type="EMBL" id="CAE7268275.1"/>
    </source>
</evidence>
<feature type="non-terminal residue" evidence="1">
    <location>
        <position position="676"/>
    </location>
</feature>
<sequence length="676" mass="78531">ELGGFASLGVGHTITKALGNVPVGHSVFVGPQKTWGPHGMLGGWRWCLQTERWQEAIARMPDDPTEADLSTAFGSCDFAAISHLRRSAAQTKALRDIDIKPHPPRLSPSKKYVLPFKEPKQGQLQARFACFPRSHNLEESWPAFQAGQFACRGPEDLQFKIQQVADVLSTLGPGIWLRGSCVPLKTERCANTYFAMRGIFNARRLPAARKIDPWSKRWATQVWRYWGHVIRNQLDTPLRFLTWRYSTFTLMSGDSLPGWVVNTPLRKFQLCYGAIRSASHPAIWETAAQERTTWQQLYPLWRRHWTRDRLNTDLLGRQLVIVNLEEAALRPFHFFPDEDYINSTCHVHSVTNMPPGALLWALWDEVGVSVAVIPPSREEAQALFLQKRHHPTQTSDNAKALTCGSLLATFMIRVSMNLRLRYNTFDRQDQQHDLLRRWYEMAALQTAISLSGLWSRMSSLLAARMRLYIRAMRVSWAWFFATLFELEEYASDLDRVLRDFDTLDPDDPPLTQDDVSYMHFLLAEWEVSFDHSCENVVWFFFNAHLPCWRIVGMVHLPHLHPFFALQWDELHQYLEELPALDQCLAAREIQHQLRTCRNTWPEYWFLPALARYIDSHLDVLYEVPLWPYQEPAESFWDRCFDMVGDRLKQEVSELVSRFEMTCEFIAWNELGVHLTP</sequence>
<dbReference type="EMBL" id="CAJNJA010011227">
    <property type="protein sequence ID" value="CAE7268275.1"/>
    <property type="molecule type" value="Genomic_DNA"/>
</dbReference>
<keyword evidence="2" id="KW-1185">Reference proteome</keyword>